<reference evidence="8" key="1">
    <citation type="submission" date="2020-05" db="EMBL/GenBank/DDBJ databases">
        <authorList>
            <person name="Chiriac C."/>
            <person name="Salcher M."/>
            <person name="Ghai R."/>
            <person name="Kavagutti S V."/>
        </authorList>
    </citation>
    <scope>NUCLEOTIDE SEQUENCE</scope>
</reference>
<dbReference type="PANTHER" id="PTHR42709">
    <property type="entry name" value="ALKALINE PHOSPHATASE LIKE PROTEIN"/>
    <property type="match status" value="1"/>
</dbReference>
<name>A0A6J6SJZ9_9ZZZZ</name>
<evidence type="ECO:0000256" key="1">
    <source>
        <dbReference type="ARBA" id="ARBA00004651"/>
    </source>
</evidence>
<sequence>MLENLTDRQRISLLVVPTIIVAIAGSIGSALSPTLLVEAPLLLVALVPRNQVLVLVAPQLDFWPFFLVGTVRLLITDPMFFLVGRYYGPRAVAWIEQRSESPGSVARFERWFQRAAYPVVAIAPNNLICTIAGASKMPVRGFLIANFTGTVVRMLLIWWLGEIFAEPLTDIANFIGEYRWYFTALTVALVAYSIYRGRRRGTSPIESIDDAVHELEGDETP</sequence>
<evidence type="ECO:0000256" key="4">
    <source>
        <dbReference type="ARBA" id="ARBA00022989"/>
    </source>
</evidence>
<keyword evidence="3 6" id="KW-0812">Transmembrane</keyword>
<feature type="transmembrane region" description="Helical" evidence="6">
    <location>
        <begin position="141"/>
        <end position="160"/>
    </location>
</feature>
<evidence type="ECO:0000256" key="6">
    <source>
        <dbReference type="SAM" id="Phobius"/>
    </source>
</evidence>
<feature type="domain" description="VTT" evidence="7">
    <location>
        <begin position="48"/>
        <end position="161"/>
    </location>
</feature>
<comment type="subcellular location">
    <subcellularLocation>
        <location evidence="1">Cell membrane</location>
        <topology evidence="1">Multi-pass membrane protein</topology>
    </subcellularLocation>
</comment>
<accession>A0A6J6SJZ9</accession>
<dbReference type="EMBL" id="CAFBOF010000011">
    <property type="protein sequence ID" value="CAB4974649.1"/>
    <property type="molecule type" value="Genomic_DNA"/>
</dbReference>
<dbReference type="EMBL" id="CAFBMM010000087">
    <property type="protein sequence ID" value="CAB4914764.1"/>
    <property type="molecule type" value="Genomic_DNA"/>
</dbReference>
<keyword evidence="2" id="KW-1003">Cell membrane</keyword>
<feature type="transmembrane region" description="Helical" evidence="6">
    <location>
        <begin position="12"/>
        <end position="32"/>
    </location>
</feature>
<dbReference type="EMBL" id="CAFBPQ010000012">
    <property type="protein sequence ID" value="CAB5020043.1"/>
    <property type="molecule type" value="Genomic_DNA"/>
</dbReference>
<evidence type="ECO:0000313" key="9">
    <source>
        <dbReference type="EMBL" id="CAB4914764.1"/>
    </source>
</evidence>
<proteinExistence type="predicted"/>
<evidence type="ECO:0000256" key="2">
    <source>
        <dbReference type="ARBA" id="ARBA00022475"/>
    </source>
</evidence>
<gene>
    <name evidence="8" type="ORF">UFOPK2683_01528</name>
    <name evidence="9" type="ORF">UFOPK3605_01347</name>
    <name evidence="10" type="ORF">UFOPK3897_00734</name>
    <name evidence="11" type="ORF">UFOPK4121_00597</name>
</gene>
<dbReference type="AlphaFoldDB" id="A0A6J6SJZ9"/>
<feature type="transmembrane region" description="Helical" evidence="6">
    <location>
        <begin position="180"/>
        <end position="195"/>
    </location>
</feature>
<protein>
    <submittedName>
        <fullName evidence="8">Unannotated protein</fullName>
    </submittedName>
</protein>
<organism evidence="8">
    <name type="scientific">freshwater metagenome</name>
    <dbReference type="NCBI Taxonomy" id="449393"/>
    <lineage>
        <taxon>unclassified sequences</taxon>
        <taxon>metagenomes</taxon>
        <taxon>ecological metagenomes</taxon>
    </lineage>
</organism>
<evidence type="ECO:0000313" key="8">
    <source>
        <dbReference type="EMBL" id="CAB4735053.1"/>
    </source>
</evidence>
<evidence type="ECO:0000256" key="5">
    <source>
        <dbReference type="ARBA" id="ARBA00023136"/>
    </source>
</evidence>
<dbReference type="InterPro" id="IPR032816">
    <property type="entry name" value="VTT_dom"/>
</dbReference>
<keyword evidence="4 6" id="KW-1133">Transmembrane helix</keyword>
<feature type="transmembrane region" description="Helical" evidence="6">
    <location>
        <begin position="52"/>
        <end position="75"/>
    </location>
</feature>
<dbReference type="Pfam" id="PF09335">
    <property type="entry name" value="VTT_dom"/>
    <property type="match status" value="1"/>
</dbReference>
<keyword evidence="5 6" id="KW-0472">Membrane</keyword>
<evidence type="ECO:0000313" key="11">
    <source>
        <dbReference type="EMBL" id="CAB5020043.1"/>
    </source>
</evidence>
<evidence type="ECO:0000313" key="10">
    <source>
        <dbReference type="EMBL" id="CAB4974649.1"/>
    </source>
</evidence>
<dbReference type="GO" id="GO:0005886">
    <property type="term" value="C:plasma membrane"/>
    <property type="evidence" value="ECO:0007669"/>
    <property type="project" value="UniProtKB-SubCell"/>
</dbReference>
<evidence type="ECO:0000256" key="3">
    <source>
        <dbReference type="ARBA" id="ARBA00022692"/>
    </source>
</evidence>
<evidence type="ECO:0000259" key="7">
    <source>
        <dbReference type="Pfam" id="PF09335"/>
    </source>
</evidence>
<dbReference type="EMBL" id="CAEZYK010000124">
    <property type="protein sequence ID" value="CAB4735053.1"/>
    <property type="molecule type" value="Genomic_DNA"/>
</dbReference>
<dbReference type="PANTHER" id="PTHR42709:SF6">
    <property type="entry name" value="UNDECAPRENYL PHOSPHATE TRANSPORTER A"/>
    <property type="match status" value="1"/>
</dbReference>
<dbReference type="InterPro" id="IPR051311">
    <property type="entry name" value="DedA_domain"/>
</dbReference>